<dbReference type="Pfam" id="PF00082">
    <property type="entry name" value="Peptidase_S8"/>
    <property type="match status" value="1"/>
</dbReference>
<dbReference type="Proteomes" id="UP000541444">
    <property type="component" value="Unassembled WGS sequence"/>
</dbReference>
<reference evidence="5 6" key="1">
    <citation type="journal article" date="2020" name="IScience">
        <title>Genome Sequencing of the Endangered Kingdonia uniflora (Circaeasteraceae, Ranunculales) Reveals Potential Mechanisms of Evolutionary Specialization.</title>
        <authorList>
            <person name="Sun Y."/>
            <person name="Deng T."/>
            <person name="Zhang A."/>
            <person name="Moore M.J."/>
            <person name="Landis J.B."/>
            <person name="Lin N."/>
            <person name="Zhang H."/>
            <person name="Zhang X."/>
            <person name="Huang J."/>
            <person name="Zhang X."/>
            <person name="Sun H."/>
            <person name="Wang H."/>
        </authorList>
    </citation>
    <scope>NUCLEOTIDE SEQUENCE [LARGE SCALE GENOMIC DNA]</scope>
    <source>
        <strain evidence="5">TB1705</strain>
        <tissue evidence="5">Leaf</tissue>
    </source>
</reference>
<dbReference type="SUPFAM" id="SSF52743">
    <property type="entry name" value="Subtilisin-like"/>
    <property type="match status" value="1"/>
</dbReference>
<evidence type="ECO:0000313" key="5">
    <source>
        <dbReference type="EMBL" id="KAF6143986.1"/>
    </source>
</evidence>
<proteinExistence type="inferred from homology"/>
<dbReference type="AlphaFoldDB" id="A0A7J7LMV9"/>
<dbReference type="InterPro" id="IPR000209">
    <property type="entry name" value="Peptidase_S8/S53_dom"/>
</dbReference>
<comment type="similarity">
    <text evidence="1 3">Belongs to the peptidase S8 family.</text>
</comment>
<accession>A0A7J7LMV9</accession>
<keyword evidence="2" id="KW-0732">Signal</keyword>
<dbReference type="GO" id="GO:0006508">
    <property type="term" value="P:proteolysis"/>
    <property type="evidence" value="ECO:0007669"/>
    <property type="project" value="InterPro"/>
</dbReference>
<dbReference type="InterPro" id="IPR036852">
    <property type="entry name" value="Peptidase_S8/S53_dom_sf"/>
</dbReference>
<dbReference type="OrthoDB" id="4803627at2759"/>
<evidence type="ECO:0000313" key="6">
    <source>
        <dbReference type="Proteomes" id="UP000541444"/>
    </source>
</evidence>
<dbReference type="InterPro" id="IPR045051">
    <property type="entry name" value="SBT"/>
</dbReference>
<comment type="caution">
    <text evidence="3">Lacks conserved residue(s) required for the propagation of feature annotation.</text>
</comment>
<gene>
    <name evidence="5" type="ORF">GIB67_017594</name>
</gene>
<dbReference type="PROSITE" id="PS51892">
    <property type="entry name" value="SUBTILASE"/>
    <property type="match status" value="1"/>
</dbReference>
<sequence length="201" mass="21212">MTTIVVVTAETLGSSVVMVTTTLSLSVRLAIADAQGASYFGYTKGVARGVAPRSRIAIYKVIWDEGLTASDVLAAMDQALADSVDVISISMSFSRVLPFEDPIFVASFAAVEKGVLVSCSAGNRGPEERIVNGNPWNLAVGPSTLDRCLAGTLTLGNGLGIVGWTLFPADALLVNKPIVYNESFMACRDSDLLSEFANDAW</sequence>
<dbReference type="Gene3D" id="3.40.50.200">
    <property type="entry name" value="Peptidase S8/S53 domain"/>
    <property type="match status" value="1"/>
</dbReference>
<name>A0A7J7LMV9_9MAGN</name>
<evidence type="ECO:0000256" key="3">
    <source>
        <dbReference type="PROSITE-ProRule" id="PRU01240"/>
    </source>
</evidence>
<evidence type="ECO:0000256" key="2">
    <source>
        <dbReference type="ARBA" id="ARBA00022729"/>
    </source>
</evidence>
<comment type="caution">
    <text evidence="5">The sequence shown here is derived from an EMBL/GenBank/DDBJ whole genome shotgun (WGS) entry which is preliminary data.</text>
</comment>
<protein>
    <recommendedName>
        <fullName evidence="4">Peptidase S8/S53 domain-containing protein</fullName>
    </recommendedName>
</protein>
<dbReference type="Gene3D" id="3.50.30.30">
    <property type="match status" value="1"/>
</dbReference>
<organism evidence="5 6">
    <name type="scientific">Kingdonia uniflora</name>
    <dbReference type="NCBI Taxonomy" id="39325"/>
    <lineage>
        <taxon>Eukaryota</taxon>
        <taxon>Viridiplantae</taxon>
        <taxon>Streptophyta</taxon>
        <taxon>Embryophyta</taxon>
        <taxon>Tracheophyta</taxon>
        <taxon>Spermatophyta</taxon>
        <taxon>Magnoliopsida</taxon>
        <taxon>Ranunculales</taxon>
        <taxon>Circaeasteraceae</taxon>
        <taxon>Kingdonia</taxon>
    </lineage>
</organism>
<evidence type="ECO:0000256" key="1">
    <source>
        <dbReference type="ARBA" id="ARBA00011073"/>
    </source>
</evidence>
<dbReference type="PANTHER" id="PTHR10795">
    <property type="entry name" value="PROPROTEIN CONVERTASE SUBTILISIN/KEXIN"/>
    <property type="match status" value="1"/>
</dbReference>
<evidence type="ECO:0000259" key="4">
    <source>
        <dbReference type="Pfam" id="PF00082"/>
    </source>
</evidence>
<keyword evidence="6" id="KW-1185">Reference proteome</keyword>
<dbReference type="GO" id="GO:0004252">
    <property type="term" value="F:serine-type endopeptidase activity"/>
    <property type="evidence" value="ECO:0007669"/>
    <property type="project" value="InterPro"/>
</dbReference>
<dbReference type="EMBL" id="JACGCM010002156">
    <property type="protein sequence ID" value="KAF6143986.1"/>
    <property type="molecule type" value="Genomic_DNA"/>
</dbReference>
<feature type="domain" description="Peptidase S8/S53" evidence="4">
    <location>
        <begin position="47"/>
        <end position="125"/>
    </location>
</feature>